<dbReference type="Proteomes" id="UP000474757">
    <property type="component" value="Unassembled WGS sequence"/>
</dbReference>
<proteinExistence type="predicted"/>
<keyword evidence="4" id="KW-1185">Reference proteome</keyword>
<dbReference type="Gene3D" id="2.30.30.40">
    <property type="entry name" value="SH3 Domains"/>
    <property type="match status" value="1"/>
</dbReference>
<feature type="signal peptide" evidence="1">
    <location>
        <begin position="1"/>
        <end position="19"/>
    </location>
</feature>
<evidence type="ECO:0000313" key="4">
    <source>
        <dbReference type="Proteomes" id="UP000474757"/>
    </source>
</evidence>
<evidence type="ECO:0000313" key="3">
    <source>
        <dbReference type="EMBL" id="NDV00440.1"/>
    </source>
</evidence>
<accession>A0A6B2JQW7</accession>
<feature type="chain" id="PRO_5025450770" evidence="1">
    <location>
        <begin position="20"/>
        <end position="96"/>
    </location>
</feature>
<sequence>MRHRTASLLMILLSVAACAAPPAQRAVVMNTGEEELLNMRAGPGLGYAVILGIPEGTQVIRRDCITEVGQLWCRVTPVSGPNVTGYVSADYLATAR</sequence>
<dbReference type="InterPro" id="IPR003646">
    <property type="entry name" value="SH3-like_bac-type"/>
</dbReference>
<reference evidence="3 4" key="1">
    <citation type="submission" date="2020-02" db="EMBL/GenBank/DDBJ databases">
        <title>Pseudoroseicyclus tamarix, sp. nov., isolated from offshore sediment of a Tamarix chinensis forest.</title>
        <authorList>
            <person name="Gai Y."/>
        </authorList>
    </citation>
    <scope>NUCLEOTIDE SEQUENCE [LARGE SCALE GENOMIC DNA]</scope>
    <source>
        <strain evidence="3 4">CLL3-39</strain>
    </source>
</reference>
<dbReference type="AlphaFoldDB" id="A0A6B2JQW7"/>
<evidence type="ECO:0000259" key="2">
    <source>
        <dbReference type="Pfam" id="PF08239"/>
    </source>
</evidence>
<dbReference type="Pfam" id="PF08239">
    <property type="entry name" value="SH3_3"/>
    <property type="match status" value="1"/>
</dbReference>
<comment type="caution">
    <text evidence="3">The sequence shown here is derived from an EMBL/GenBank/DDBJ whole genome shotgun (WGS) entry which is preliminary data.</text>
</comment>
<feature type="domain" description="SH3b" evidence="2">
    <location>
        <begin position="37"/>
        <end position="92"/>
    </location>
</feature>
<evidence type="ECO:0000256" key="1">
    <source>
        <dbReference type="SAM" id="SignalP"/>
    </source>
</evidence>
<organism evidence="3 4">
    <name type="scientific">Pseudoroseicyclus tamaricis</name>
    <dbReference type="NCBI Taxonomy" id="2705421"/>
    <lineage>
        <taxon>Bacteria</taxon>
        <taxon>Pseudomonadati</taxon>
        <taxon>Pseudomonadota</taxon>
        <taxon>Alphaproteobacteria</taxon>
        <taxon>Rhodobacterales</taxon>
        <taxon>Paracoccaceae</taxon>
        <taxon>Pseudoroseicyclus</taxon>
    </lineage>
</organism>
<name>A0A6B2JQW7_9RHOB</name>
<dbReference type="PROSITE" id="PS51257">
    <property type="entry name" value="PROKAR_LIPOPROTEIN"/>
    <property type="match status" value="1"/>
</dbReference>
<dbReference type="RefSeq" id="WP_163890761.1">
    <property type="nucleotide sequence ID" value="NZ_JAAFYS010000001.1"/>
</dbReference>
<keyword evidence="1" id="KW-0732">Signal</keyword>
<gene>
    <name evidence="3" type="ORF">GZA08_05580</name>
</gene>
<protein>
    <submittedName>
        <fullName evidence="3">SH3 domain-containing protein</fullName>
    </submittedName>
</protein>
<dbReference type="EMBL" id="JAAGAB010000001">
    <property type="protein sequence ID" value="NDV00440.1"/>
    <property type="molecule type" value="Genomic_DNA"/>
</dbReference>